<dbReference type="EMBL" id="AZDZ01000019">
    <property type="protein sequence ID" value="KRK78867.1"/>
    <property type="molecule type" value="Genomic_DNA"/>
</dbReference>
<comment type="caution">
    <text evidence="1">The sequence shown here is derived from an EMBL/GenBank/DDBJ whole genome shotgun (WGS) entry which is preliminary data.</text>
</comment>
<evidence type="ECO:0008006" key="3">
    <source>
        <dbReference type="Google" id="ProtNLM"/>
    </source>
</evidence>
<reference evidence="1 2" key="1">
    <citation type="journal article" date="2015" name="Genome Announc.">
        <title>Expanding the biotechnology potential of lactobacilli through comparative genomics of 213 strains and associated genera.</title>
        <authorList>
            <person name="Sun Z."/>
            <person name="Harris H.M."/>
            <person name="McCann A."/>
            <person name="Guo C."/>
            <person name="Argimon S."/>
            <person name="Zhang W."/>
            <person name="Yang X."/>
            <person name="Jeffery I.B."/>
            <person name="Cooney J.C."/>
            <person name="Kagawa T.F."/>
            <person name="Liu W."/>
            <person name="Song Y."/>
            <person name="Salvetti E."/>
            <person name="Wrobel A."/>
            <person name="Rasinkangas P."/>
            <person name="Parkhill J."/>
            <person name="Rea M.C."/>
            <person name="O'Sullivan O."/>
            <person name="Ritari J."/>
            <person name="Douillard F.P."/>
            <person name="Paul Ross R."/>
            <person name="Yang R."/>
            <person name="Briner A.E."/>
            <person name="Felis G.E."/>
            <person name="de Vos W.M."/>
            <person name="Barrangou R."/>
            <person name="Klaenhammer T.R."/>
            <person name="Caufield P.W."/>
            <person name="Cui Y."/>
            <person name="Zhang H."/>
            <person name="O'Toole P.W."/>
        </authorList>
    </citation>
    <scope>NUCLEOTIDE SEQUENCE [LARGE SCALE GENOMIC DNA]</scope>
    <source>
        <strain evidence="1 2">DSM 19682</strain>
    </source>
</reference>
<sequence>MKLVPHYVCREDSKYNVKGFTKLHKSFDIKAYRDLIIVVIVIYVDYQAKAESDYSCFGY</sequence>
<gene>
    <name evidence="1" type="ORF">FD03_GL001225</name>
</gene>
<dbReference type="PATRIC" id="fig|1423775.4.peg.1256"/>
<evidence type="ECO:0000313" key="2">
    <source>
        <dbReference type="Proteomes" id="UP000051248"/>
    </source>
</evidence>
<proteinExistence type="predicted"/>
<name>A0A0R1KBL3_9LACO</name>
<dbReference type="Proteomes" id="UP000051248">
    <property type="component" value="Unassembled WGS sequence"/>
</dbReference>
<accession>A0A0R1KBL3</accession>
<keyword evidence="2" id="KW-1185">Reference proteome</keyword>
<evidence type="ECO:0000313" key="1">
    <source>
        <dbReference type="EMBL" id="KRK78867.1"/>
    </source>
</evidence>
<protein>
    <recommendedName>
        <fullName evidence="3">Transposase</fullName>
    </recommendedName>
</protein>
<organism evidence="1 2">
    <name type="scientific">Companilactobacillus nodensis DSM 19682 = JCM 14932 = NBRC 107160</name>
    <dbReference type="NCBI Taxonomy" id="1423775"/>
    <lineage>
        <taxon>Bacteria</taxon>
        <taxon>Bacillati</taxon>
        <taxon>Bacillota</taxon>
        <taxon>Bacilli</taxon>
        <taxon>Lactobacillales</taxon>
        <taxon>Lactobacillaceae</taxon>
        <taxon>Companilactobacillus</taxon>
    </lineage>
</organism>
<dbReference type="AlphaFoldDB" id="A0A0R1KBL3"/>
<dbReference type="STRING" id="1423775.FD03_GL001225"/>